<keyword evidence="2 5" id="KW-0831">Ubiquinone biosynthesis</keyword>
<comment type="caution">
    <text evidence="5">Lacks conserved residue(s) required for the propagation of feature annotation.</text>
</comment>
<feature type="binding site" evidence="5">
    <location>
        <position position="74"/>
    </location>
    <ligand>
        <name>substrate</name>
    </ligand>
</feature>
<comment type="function">
    <text evidence="5">Removes the pyruvyl group from chorismate, with concomitant aromatization of the ring, to provide 4-hydroxybenzoate (4HB) for the ubiquinone pathway.</text>
</comment>
<dbReference type="Gene3D" id="3.40.1410.10">
    <property type="entry name" value="Chorismate lyase-like"/>
    <property type="match status" value="1"/>
</dbReference>
<comment type="similarity">
    <text evidence="5">Belongs to the UbiC family.</text>
</comment>
<dbReference type="EC" id="4.1.3.40" evidence="5"/>
<comment type="pathway">
    <text evidence="5">Cofactor biosynthesis; ubiquinone biosynthesis.</text>
</comment>
<evidence type="ECO:0000256" key="2">
    <source>
        <dbReference type="ARBA" id="ARBA00022688"/>
    </source>
</evidence>
<evidence type="ECO:0000313" key="6">
    <source>
        <dbReference type="EMBL" id="OZI25240.1"/>
    </source>
</evidence>
<dbReference type="Proteomes" id="UP000216947">
    <property type="component" value="Unassembled WGS sequence"/>
</dbReference>
<keyword evidence="7" id="KW-1185">Reference proteome</keyword>
<evidence type="ECO:0000256" key="5">
    <source>
        <dbReference type="HAMAP-Rule" id="MF_01632"/>
    </source>
</evidence>
<dbReference type="PANTHER" id="PTHR38683">
    <property type="entry name" value="CHORISMATE PYRUVATE-LYASE"/>
    <property type="match status" value="1"/>
</dbReference>
<evidence type="ECO:0000256" key="4">
    <source>
        <dbReference type="ARBA" id="ARBA00023317"/>
    </source>
</evidence>
<comment type="subcellular location">
    <subcellularLocation>
        <location evidence="5">Cytoplasm</location>
    </subcellularLocation>
</comment>
<dbReference type="HAMAP" id="MF_01632">
    <property type="entry name" value="UbiC"/>
    <property type="match status" value="1"/>
</dbReference>
<sequence>MKAFAPLAPGWLPAVPPSLSPAHKYWLMRPGALTAGLRKLGKVHLRVLREYAQGAPADEARGMGMAPASPVWVREILMSVDGVDSVVARSLTPLAASHGTWQGMRRLSTRPLADMLYHDRTIERSPFVCRRLAWPVPFYATARGVQADPRSGALWARRSAFWRLGQPLLVAECFLPAFWTAVEHHPA</sequence>
<keyword evidence="4 5" id="KW-0670">Pyruvate</keyword>
<name>A0A261RKW9_9BORD</name>
<reference evidence="7" key="1">
    <citation type="submission" date="2017-05" db="EMBL/GenBank/DDBJ databases">
        <title>Complete and WGS of Bordetella genogroups.</title>
        <authorList>
            <person name="Spilker T."/>
            <person name="Lipuma J."/>
        </authorList>
    </citation>
    <scope>NUCLEOTIDE SEQUENCE [LARGE SCALE GENOMIC DNA]</scope>
    <source>
        <strain evidence="7">AU18089</strain>
    </source>
</reference>
<dbReference type="SUPFAM" id="SSF64288">
    <property type="entry name" value="Chorismate lyase-like"/>
    <property type="match status" value="1"/>
</dbReference>
<accession>A0A261RKW9</accession>
<dbReference type="PANTHER" id="PTHR38683:SF1">
    <property type="entry name" value="CHORISMATE PYRUVATE-LYASE"/>
    <property type="match status" value="1"/>
</dbReference>
<feature type="binding site" evidence="5">
    <location>
        <position position="172"/>
    </location>
    <ligand>
        <name>substrate</name>
    </ligand>
</feature>
<evidence type="ECO:0000313" key="7">
    <source>
        <dbReference type="Proteomes" id="UP000216947"/>
    </source>
</evidence>
<dbReference type="EMBL" id="NEVK01000003">
    <property type="protein sequence ID" value="OZI25240.1"/>
    <property type="molecule type" value="Genomic_DNA"/>
</dbReference>
<organism evidence="6 7">
    <name type="scientific">Bordetella genomosp. 7</name>
    <dbReference type="NCBI Taxonomy" id="1416805"/>
    <lineage>
        <taxon>Bacteria</taxon>
        <taxon>Pseudomonadati</taxon>
        <taxon>Pseudomonadota</taxon>
        <taxon>Betaproteobacteria</taxon>
        <taxon>Burkholderiales</taxon>
        <taxon>Alcaligenaceae</taxon>
        <taxon>Bordetella</taxon>
    </lineage>
</organism>
<gene>
    <name evidence="5" type="primary">ubiC</name>
    <name evidence="6" type="ORF">CAL19_07180</name>
</gene>
<dbReference type="Pfam" id="PF04345">
    <property type="entry name" value="Chor_lyase"/>
    <property type="match status" value="1"/>
</dbReference>
<protein>
    <recommendedName>
        <fullName evidence="5">Probable chorismate pyruvate-lyase</fullName>
        <shortName evidence="5">CL</shortName>
        <shortName evidence="5">CPL</shortName>
        <ecNumber evidence="5">4.1.3.40</ecNumber>
    </recommendedName>
</protein>
<keyword evidence="3 5" id="KW-0456">Lyase</keyword>
<dbReference type="RefSeq" id="WP_026639706.1">
    <property type="nucleotide sequence ID" value="NZ_NEVK01000003.1"/>
</dbReference>
<comment type="catalytic activity">
    <reaction evidence="5">
        <text>chorismate = 4-hydroxybenzoate + pyruvate</text>
        <dbReference type="Rhea" id="RHEA:16505"/>
        <dbReference type="ChEBI" id="CHEBI:15361"/>
        <dbReference type="ChEBI" id="CHEBI:17879"/>
        <dbReference type="ChEBI" id="CHEBI:29748"/>
        <dbReference type="EC" id="4.1.3.40"/>
    </reaction>
</comment>
<dbReference type="InterPro" id="IPR007440">
    <property type="entry name" value="Chorismate--pyruvate_lyase"/>
</dbReference>
<comment type="caution">
    <text evidence="6">The sequence shown here is derived from an EMBL/GenBank/DDBJ whole genome shotgun (WGS) entry which is preliminary data.</text>
</comment>
<dbReference type="InterPro" id="IPR028978">
    <property type="entry name" value="Chorismate_lyase_/UTRA_dom_sf"/>
</dbReference>
<feature type="binding site" evidence="5">
    <location>
        <position position="112"/>
    </location>
    <ligand>
        <name>substrate</name>
    </ligand>
</feature>
<proteinExistence type="inferred from homology"/>
<evidence type="ECO:0000256" key="3">
    <source>
        <dbReference type="ARBA" id="ARBA00023239"/>
    </source>
</evidence>
<evidence type="ECO:0000256" key="1">
    <source>
        <dbReference type="ARBA" id="ARBA00022490"/>
    </source>
</evidence>
<dbReference type="AlphaFoldDB" id="A0A261RKW9"/>
<dbReference type="GO" id="GO:0008813">
    <property type="term" value="F:chorismate lyase activity"/>
    <property type="evidence" value="ECO:0007669"/>
    <property type="project" value="UniProtKB-UniRule"/>
</dbReference>
<dbReference type="UniPathway" id="UPA00232"/>
<dbReference type="GO" id="GO:0005829">
    <property type="term" value="C:cytosol"/>
    <property type="evidence" value="ECO:0007669"/>
    <property type="project" value="TreeGrafter"/>
</dbReference>
<dbReference type="GO" id="GO:0006744">
    <property type="term" value="P:ubiquinone biosynthetic process"/>
    <property type="evidence" value="ECO:0007669"/>
    <property type="project" value="UniProtKB-UniRule"/>
</dbReference>
<dbReference type="GO" id="GO:0042866">
    <property type="term" value="P:pyruvate biosynthetic process"/>
    <property type="evidence" value="ECO:0007669"/>
    <property type="project" value="UniProtKB-UniRule"/>
</dbReference>
<keyword evidence="1 5" id="KW-0963">Cytoplasm</keyword>